<evidence type="ECO:0000313" key="2">
    <source>
        <dbReference type="Proteomes" id="UP000232633"/>
    </source>
</evidence>
<dbReference type="KEGG" id="vg:37616362"/>
<dbReference type="RefSeq" id="YP_009505522.1">
    <property type="nucleotide sequence ID" value="NC_038284.1"/>
</dbReference>
<dbReference type="EMBL" id="FJ952155">
    <property type="protein sequence ID" value="ADB88760.1"/>
    <property type="molecule type" value="Viral_cRNA"/>
</dbReference>
<sequence length="136" mass="15651">MTFQNSLTYVRSLKEGWMRTLEDWAEICQERWERDWARFLIDPGQVTTLLDCFHAMKEQCQSCVRRLYQMTTTPAWVEGTRSQIQSTLGLTNSTLSQTNPAVRPGEQDPIATELVALSRSLDESMEQACQAIYRPA</sequence>
<name>D6C4E5_9RHAB</name>
<keyword evidence="2" id="KW-1185">Reference proteome</keyword>
<proteinExistence type="predicted"/>
<protein>
    <submittedName>
        <fullName evidence="1">Uncharacterized protein</fullName>
    </submittedName>
</protein>
<reference evidence="1 2" key="1">
    <citation type="journal article" date="2011" name="Virus Res.">
        <title>Characterization of Durham virus, a novel rhabdovirus that encodes both a C and SH protein.</title>
        <authorList>
            <person name="Allison A.B."/>
            <person name="Palacios G."/>
            <person name="Travassos da Rosa A."/>
            <person name="Popov V.L."/>
            <person name="Lu L."/>
            <person name="Xiao S.Y."/>
            <person name="Detoy K."/>
            <person name="Briese T."/>
            <person name="Lipkin W.I."/>
            <person name="Keel M.K."/>
            <person name="Stallknecht D.E."/>
            <person name="Bishop G.R."/>
            <person name="Tesh R.B."/>
        </authorList>
    </citation>
    <scope>NUCLEOTIDE SEQUENCE [LARGE SCALE GENOMIC DNA]</scope>
</reference>
<dbReference type="GeneID" id="37616362"/>
<accession>D6C4E5</accession>
<organism evidence="1 2">
    <name type="scientific">Durham virus</name>
    <dbReference type="NCBI Taxonomy" id="710545"/>
    <lineage>
        <taxon>Viruses</taxon>
        <taxon>Riboviria</taxon>
        <taxon>Orthornavirae</taxon>
        <taxon>Negarnaviricota</taxon>
        <taxon>Haploviricotina</taxon>
        <taxon>Monjiviricetes</taxon>
        <taxon>Mononegavirales</taxon>
        <taxon>Rhabdoviridae</taxon>
        <taxon>Alpharhabdovirinae</taxon>
        <taxon>Tupavirus</taxon>
        <taxon>Tupavirus durham</taxon>
    </lineage>
</organism>
<evidence type="ECO:0000313" key="1">
    <source>
        <dbReference type="EMBL" id="ADB88760.1"/>
    </source>
</evidence>
<dbReference type="Proteomes" id="UP000232633">
    <property type="component" value="Segment"/>
</dbReference>